<evidence type="ECO:0000313" key="7">
    <source>
        <dbReference type="Proteomes" id="UP000295257"/>
    </source>
</evidence>
<dbReference type="InterPro" id="IPR013737">
    <property type="entry name" value="Bac_rhamnosid_N"/>
</dbReference>
<dbReference type="GO" id="GO:0030596">
    <property type="term" value="F:alpha-L-rhamnosidase activity"/>
    <property type="evidence" value="ECO:0007669"/>
    <property type="project" value="UniProtKB-EC"/>
</dbReference>
<evidence type="ECO:0000259" key="4">
    <source>
        <dbReference type="Pfam" id="PF08531"/>
    </source>
</evidence>
<dbReference type="PANTHER" id="PTHR33307">
    <property type="entry name" value="ALPHA-RHAMNOSIDASE (EUROFUNG)"/>
    <property type="match status" value="1"/>
</dbReference>
<dbReference type="Gene3D" id="2.60.120.260">
    <property type="entry name" value="Galactose-binding domain-like"/>
    <property type="match status" value="2"/>
</dbReference>
<reference evidence="6 7" key="1">
    <citation type="journal article" date="2019" name="Appl. Microbiol. Biotechnol.">
        <title>Uncovering carbohydrate metabolism through a genotype-phenotype association study of 56 lactic acid bacteria genomes.</title>
        <authorList>
            <person name="Buron-Moles G."/>
            <person name="Chailyan A."/>
            <person name="Dolejs I."/>
            <person name="Forster J."/>
            <person name="Miks M.H."/>
        </authorList>
    </citation>
    <scope>NUCLEOTIDE SEQUENCE [LARGE SCALE GENOMIC DNA]</scope>
    <source>
        <strain evidence="6 7">ATCC 29644</strain>
    </source>
</reference>
<dbReference type="InterPro" id="IPR008928">
    <property type="entry name" value="6-hairpin_glycosidase_sf"/>
</dbReference>
<keyword evidence="7" id="KW-1185">Reference proteome</keyword>
<comment type="caution">
    <text evidence="6">The sequence shown here is derived from an EMBL/GenBank/DDBJ whole genome shotgun (WGS) entry which is preliminary data.</text>
</comment>
<dbReference type="InterPro" id="IPR035396">
    <property type="entry name" value="Bac_rhamnosid6H"/>
</dbReference>
<organism evidence="6 7">
    <name type="scientific">Companilactobacillus farciminis</name>
    <dbReference type="NCBI Taxonomy" id="1612"/>
    <lineage>
        <taxon>Bacteria</taxon>
        <taxon>Bacillati</taxon>
        <taxon>Bacillota</taxon>
        <taxon>Bacilli</taxon>
        <taxon>Lactobacillales</taxon>
        <taxon>Lactobacillaceae</taxon>
        <taxon>Companilactobacillus</taxon>
    </lineage>
</organism>
<accession>A0A4R5NG19</accession>
<evidence type="ECO:0000259" key="3">
    <source>
        <dbReference type="Pfam" id="PF05592"/>
    </source>
</evidence>
<feature type="domain" description="Bacterial alpha-L-rhamnosidase N-terminal" evidence="4">
    <location>
        <begin position="129"/>
        <end position="270"/>
    </location>
</feature>
<proteinExistence type="predicted"/>
<evidence type="ECO:0000256" key="2">
    <source>
        <dbReference type="ARBA" id="ARBA00012652"/>
    </source>
</evidence>
<dbReference type="AlphaFoldDB" id="A0A4R5NG19"/>
<dbReference type="GO" id="GO:0005975">
    <property type="term" value="P:carbohydrate metabolic process"/>
    <property type="evidence" value="ECO:0007669"/>
    <property type="project" value="InterPro"/>
</dbReference>
<evidence type="ECO:0000313" key="6">
    <source>
        <dbReference type="EMBL" id="TDG72282.1"/>
    </source>
</evidence>
<dbReference type="Gene3D" id="1.50.10.10">
    <property type="match status" value="1"/>
</dbReference>
<evidence type="ECO:0000259" key="5">
    <source>
        <dbReference type="Pfam" id="PF17389"/>
    </source>
</evidence>
<gene>
    <name evidence="6" type="ORF">C5L30_001093</name>
</gene>
<name>A0A4R5NG19_9LACO</name>
<dbReference type="InterPro" id="IPR008902">
    <property type="entry name" value="Rhamnosid_concanavalin"/>
</dbReference>
<dbReference type="PANTHER" id="PTHR33307:SF6">
    <property type="entry name" value="ALPHA-RHAMNOSIDASE (EUROFUNG)-RELATED"/>
    <property type="match status" value="1"/>
</dbReference>
<dbReference type="EC" id="3.2.1.40" evidence="2"/>
<feature type="domain" description="Alpha-L-rhamnosidase six-hairpin glycosidase" evidence="5">
    <location>
        <begin position="402"/>
        <end position="749"/>
    </location>
</feature>
<dbReference type="Pfam" id="PF08531">
    <property type="entry name" value="Bac_rhamnosid_N"/>
    <property type="match status" value="1"/>
</dbReference>
<dbReference type="EMBL" id="PUFN01000017">
    <property type="protein sequence ID" value="TDG72282.1"/>
    <property type="molecule type" value="Genomic_DNA"/>
</dbReference>
<feature type="domain" description="Alpha-L-rhamnosidase concanavalin-like" evidence="3">
    <location>
        <begin position="300"/>
        <end position="396"/>
    </location>
</feature>
<dbReference type="SUPFAM" id="SSF48208">
    <property type="entry name" value="Six-hairpin glycosidases"/>
    <property type="match status" value="1"/>
</dbReference>
<protein>
    <recommendedName>
        <fullName evidence="2">alpha-L-rhamnosidase</fullName>
        <ecNumber evidence="2">3.2.1.40</ecNumber>
    </recommendedName>
</protein>
<dbReference type="OrthoDB" id="9761045at2"/>
<evidence type="ECO:0000256" key="1">
    <source>
        <dbReference type="ARBA" id="ARBA00001445"/>
    </source>
</evidence>
<dbReference type="InterPro" id="IPR012341">
    <property type="entry name" value="6hp_glycosidase-like_sf"/>
</dbReference>
<dbReference type="InterPro" id="IPR016007">
    <property type="entry name" value="Alpha_rhamnosid"/>
</dbReference>
<dbReference type="Proteomes" id="UP000295257">
    <property type="component" value="Unassembled WGS sequence"/>
</dbReference>
<comment type="catalytic activity">
    <reaction evidence="1">
        <text>Hydrolysis of terminal non-reducing alpha-L-rhamnose residues in alpha-L-rhamnosides.</text>
        <dbReference type="EC" id="3.2.1.40"/>
    </reaction>
</comment>
<dbReference type="Pfam" id="PF05592">
    <property type="entry name" value="Bac_rhamnosid"/>
    <property type="match status" value="1"/>
</dbReference>
<dbReference type="Pfam" id="PF17389">
    <property type="entry name" value="Bac_rhamnosid6H"/>
    <property type="match status" value="1"/>
</dbReference>
<dbReference type="RefSeq" id="WP_056945130.1">
    <property type="nucleotide sequence ID" value="NZ_PUFN01000017.1"/>
</dbReference>
<sequence length="934" mass="107203">MEFEQIFINHMENPVGYEFNDLFINCQIKANSYSNELLKRLKITNSKKEIFSTDWEPANDLSFQPDLQLQSKTRYQVFVELKDKDRIYKKEAFFETGLMTGFKNSQWIGSSDEGIHGIQAIKEINATSKVKKARLYVTGLGLYEVYIDNQKVGDEYLAPGFTNYSYYTQIATLDVTKYLKTSGTHLLKISLGDGWYKGKLGIKEHGGKENQYGNALMTNAELDLEDDIGRLQVIGTDETWKIQTSEITHSGIYYGEDLDETMTPKTLSLKVFEQPSKHLKDRLSLPIKAHEIFRPKKIVTPAGNLVLDFGQNMAGWIEFENDLPKGTKVEIQYGEILQNGELYRENLRSARASFTYVSNGIKHLVRPHFTYFGFRYAKVNGLSNDYDVTNFKAVALYSDMNQIGDIQTDNGLVNQLFSNIQWGQKSNFIDVPTDCPQRDERLGWTGDAAIFAKTASYNMNTAQFNKKFAYDIAVEQSQRQGEVPLYVPNVDGDDGGKAVWGDVATIIPWITYQRYKDTTILKQNFGAMMSWVDWIHDYAKKTKNEFLWLDSDQLGDWLALDTEDIFHLKGKTPDDLIASAYYYQSTLIVSKTAQVLNAKREFDYYRLLANKIRESFINEFFTASGRLITDTQTALALCLHLNLYPKKFKEQLVSKFIERIEKDKNHLTTGFVGTPVLLPALTENNQHDLAVQIFLNDDYPSWLNEVKLGATTIWERWNSVQENGTISENGMNSLNNYSSGAVMQWSYEYLLGIQQKEQLIIAPRITPKFRKLAGYTDLNTGQLAISWKIEDRQGSQVSLKIDIPYDNPAKIILPNTKEWKDNGIVHQNGDVLAPGHHEITYQPTVAFINTYSVHTALKNFNDEKINNKLRELVPFWNFIELPGNFDHFKEFSLLQLSNEMKGIGFSPLTHEQIKKIDAYFREYSKNKIMEKDDK</sequence>